<evidence type="ECO:0000259" key="2">
    <source>
        <dbReference type="SMART" id="SM00983"/>
    </source>
</evidence>
<evidence type="ECO:0000256" key="1">
    <source>
        <dbReference type="NCBIfam" id="TIGR01378"/>
    </source>
</evidence>
<dbReference type="InterPro" id="IPR007373">
    <property type="entry name" value="Thiamin_PyroPKinase_B1-bd"/>
</dbReference>
<evidence type="ECO:0000313" key="3">
    <source>
        <dbReference type="EMBL" id="MBW3096572.1"/>
    </source>
</evidence>
<dbReference type="SMART" id="SM00983">
    <property type="entry name" value="TPK_B1_binding"/>
    <property type="match status" value="1"/>
</dbReference>
<dbReference type="EC" id="2.7.6.2" evidence="1"/>
<dbReference type="PANTHER" id="PTHR41299">
    <property type="entry name" value="THIAMINE PYROPHOSPHOKINASE"/>
    <property type="match status" value="1"/>
</dbReference>
<keyword evidence="3" id="KW-0808">Transferase</keyword>
<dbReference type="NCBIfam" id="TIGR01378">
    <property type="entry name" value="thi_PPkinase"/>
    <property type="match status" value="1"/>
</dbReference>
<dbReference type="InterPro" id="IPR007371">
    <property type="entry name" value="TPK_catalytic"/>
</dbReference>
<dbReference type="Proteomes" id="UP001430804">
    <property type="component" value="Unassembled WGS sequence"/>
</dbReference>
<name>A0ABS6WKV5_9HYPH</name>
<sequence>MTKRFAILLGGALQVDARVRALAAQCRVIAADSGIRHAAALGVQPELWLGDFDSTDAGDQAAWPNIPRRAFAAEKNATDGEIAIDEAIALGATHLRLFGAFGGERTDHAAMHLVQAVALAERGLIVVLSSGAEEAHPLSAGSQNRLAVDLPAGALFSLLPFSDLGGLTIRGARYPLVDMAIPFGSSRPISNVAEGPIELSLRSGRAIMIARPHDFSGV</sequence>
<reference evidence="3" key="1">
    <citation type="submission" date="2021-07" db="EMBL/GenBank/DDBJ databases">
        <title>Pseudohoeflea marina sp. nov. a polyhydroxyalcanoate-producing bacterium.</title>
        <authorList>
            <person name="Zheng W."/>
            <person name="Yu S."/>
            <person name="Huang Y."/>
        </authorList>
    </citation>
    <scope>NUCLEOTIDE SEQUENCE</scope>
    <source>
        <strain evidence="3">DP4N28-3</strain>
    </source>
</reference>
<dbReference type="CDD" id="cd07995">
    <property type="entry name" value="TPK"/>
    <property type="match status" value="1"/>
</dbReference>
<dbReference type="EMBL" id="JAHWQX010000001">
    <property type="protein sequence ID" value="MBW3096572.1"/>
    <property type="molecule type" value="Genomic_DNA"/>
</dbReference>
<dbReference type="InterPro" id="IPR053149">
    <property type="entry name" value="TPK"/>
</dbReference>
<evidence type="ECO:0000313" key="4">
    <source>
        <dbReference type="Proteomes" id="UP001430804"/>
    </source>
</evidence>
<dbReference type="PANTHER" id="PTHR41299:SF1">
    <property type="entry name" value="THIAMINE PYROPHOSPHOKINASE"/>
    <property type="match status" value="1"/>
</dbReference>
<dbReference type="Pfam" id="PF04263">
    <property type="entry name" value="TPK_catalytic"/>
    <property type="match status" value="1"/>
</dbReference>
<organism evidence="3 4">
    <name type="scientific">Pseudohoeflea coraliihabitans</name>
    <dbReference type="NCBI Taxonomy" id="2860393"/>
    <lineage>
        <taxon>Bacteria</taxon>
        <taxon>Pseudomonadati</taxon>
        <taxon>Pseudomonadota</taxon>
        <taxon>Alphaproteobacteria</taxon>
        <taxon>Hyphomicrobiales</taxon>
        <taxon>Rhizobiaceae</taxon>
        <taxon>Pseudohoeflea</taxon>
    </lineage>
</organism>
<keyword evidence="4" id="KW-1185">Reference proteome</keyword>
<proteinExistence type="predicted"/>
<accession>A0ABS6WKV5</accession>
<dbReference type="RefSeq" id="WP_219200313.1">
    <property type="nucleotide sequence ID" value="NZ_JAHWQX010000001.1"/>
</dbReference>
<protein>
    <recommendedName>
        <fullName evidence="1">Thiamine diphosphokinase</fullName>
        <ecNumber evidence="1">2.7.6.2</ecNumber>
    </recommendedName>
</protein>
<gene>
    <name evidence="3" type="ORF">KY465_04710</name>
</gene>
<dbReference type="InterPro" id="IPR006282">
    <property type="entry name" value="Thi_PPkinase"/>
</dbReference>
<dbReference type="GO" id="GO:0004788">
    <property type="term" value="F:thiamine diphosphokinase activity"/>
    <property type="evidence" value="ECO:0007669"/>
    <property type="project" value="UniProtKB-EC"/>
</dbReference>
<comment type="caution">
    <text evidence="3">The sequence shown here is derived from an EMBL/GenBank/DDBJ whole genome shotgun (WGS) entry which is preliminary data.</text>
</comment>
<dbReference type="Pfam" id="PF04265">
    <property type="entry name" value="TPK_B1_binding"/>
    <property type="match status" value="1"/>
</dbReference>
<feature type="domain" description="Thiamin pyrophosphokinase thiamin-binding" evidence="2">
    <location>
        <begin position="141"/>
        <end position="207"/>
    </location>
</feature>